<sequence length="97" mass="10802">MIASSGQALAWAYQLSHIRIMEAAELLIDFREDRATGVAKTAIAARHAEITERPATLRRVLSPAFSLREGRGFYPGRHSTCGNNVDGNLRWIRRALP</sequence>
<name>A0A5A8E7B5_CAFRO</name>
<proteinExistence type="predicted"/>
<protein>
    <submittedName>
        <fullName evidence="1">Uncharacterized protein</fullName>
    </submittedName>
</protein>
<dbReference type="AlphaFoldDB" id="A0A5A8E7B5"/>
<reference evidence="1 2" key="1">
    <citation type="submission" date="2019-07" db="EMBL/GenBank/DDBJ databases">
        <title>Genomes of Cafeteria roenbergensis.</title>
        <authorList>
            <person name="Fischer M.G."/>
            <person name="Hackl T."/>
            <person name="Roman M."/>
        </authorList>
    </citation>
    <scope>NUCLEOTIDE SEQUENCE [LARGE SCALE GENOMIC DNA]</scope>
    <source>
        <strain evidence="1 2">E4-10P</strain>
    </source>
</reference>
<accession>A0A5A8E7B5</accession>
<comment type="caution">
    <text evidence="1">The sequence shown here is derived from an EMBL/GenBank/DDBJ whole genome shotgun (WGS) entry which is preliminary data.</text>
</comment>
<dbReference type="EMBL" id="VLTO01000051">
    <property type="protein sequence ID" value="KAA0171950.1"/>
    <property type="molecule type" value="Genomic_DNA"/>
</dbReference>
<organism evidence="1 2">
    <name type="scientific">Cafeteria roenbergensis</name>
    <name type="common">Marine flagellate</name>
    <dbReference type="NCBI Taxonomy" id="33653"/>
    <lineage>
        <taxon>Eukaryota</taxon>
        <taxon>Sar</taxon>
        <taxon>Stramenopiles</taxon>
        <taxon>Bigyra</taxon>
        <taxon>Opalozoa</taxon>
        <taxon>Bicosoecida</taxon>
        <taxon>Cafeteriaceae</taxon>
        <taxon>Cafeteria</taxon>
    </lineage>
</organism>
<dbReference type="Proteomes" id="UP000322899">
    <property type="component" value="Unassembled WGS sequence"/>
</dbReference>
<evidence type="ECO:0000313" key="2">
    <source>
        <dbReference type="Proteomes" id="UP000322899"/>
    </source>
</evidence>
<gene>
    <name evidence="1" type="ORF">FNF27_06219</name>
</gene>
<evidence type="ECO:0000313" key="1">
    <source>
        <dbReference type="EMBL" id="KAA0171950.1"/>
    </source>
</evidence>